<reference evidence="12" key="1">
    <citation type="submission" date="2020-07" db="EMBL/GenBank/DDBJ databases">
        <title>Genome sequence and genetic diversity analysis of an under-domesticated orphan crop, white fonio (Digitaria exilis).</title>
        <authorList>
            <person name="Bennetzen J.L."/>
            <person name="Chen S."/>
            <person name="Ma X."/>
            <person name="Wang X."/>
            <person name="Yssel A.E.J."/>
            <person name="Chaluvadi S.R."/>
            <person name="Johnson M."/>
            <person name="Gangashetty P."/>
            <person name="Hamidou F."/>
            <person name="Sanogo M.D."/>
            <person name="Zwaenepoel A."/>
            <person name="Wallace J."/>
            <person name="Van De Peer Y."/>
            <person name="Van Deynze A."/>
        </authorList>
    </citation>
    <scope>NUCLEOTIDE SEQUENCE</scope>
    <source>
        <tissue evidence="12">Leaves</tissue>
    </source>
</reference>
<dbReference type="PANTHER" id="PTHR32285">
    <property type="entry name" value="PROTEIN TRICHOME BIREFRINGENCE-LIKE 9-RELATED"/>
    <property type="match status" value="1"/>
</dbReference>
<dbReference type="InterPro" id="IPR025846">
    <property type="entry name" value="TBL_N"/>
</dbReference>
<evidence type="ECO:0000256" key="1">
    <source>
        <dbReference type="ARBA" id="ARBA00004323"/>
    </source>
</evidence>
<keyword evidence="3" id="KW-0808">Transferase</keyword>
<dbReference type="Pfam" id="PF13839">
    <property type="entry name" value="PC-Esterase"/>
    <property type="match status" value="2"/>
</dbReference>
<dbReference type="InterPro" id="IPR026057">
    <property type="entry name" value="TBL_C"/>
</dbReference>
<feature type="compositionally biased region" description="Pro residues" evidence="9">
    <location>
        <begin position="154"/>
        <end position="168"/>
    </location>
</feature>
<sequence>MAVRLAIPVDWPSHRSEQPNLSRSPATLPSPAKTSRLDGKPASRNRLGDAVVFAWTLPGRRSLSLKSDPATAETESQWHHHRLTDDAGLCPPPHPAPAVSDQKLTVQDVKPLAAPASPPVPSVPTKHKAQPARHSSLHSNGALAAAAAAHAPAAAPPRRGPARRPPPARSASGTGAPRGSTAARGTEGRPRGGGGGEAGSPGAGMASCNLFQGSWVYDDTLPMYDTAGCPFVEPEFDCQKYGRPDKQYLKYRWRPASCELPRYVRRTNREHECCCAVLELMSAIDFLSRWKGKKILFVGDSISLNQWESLACMLHAAAPASKVAYSRGNPVSTVTFQVRTRTLPRPPRVLYTSTLHCISAITEVTERSYDGWTRHSSAFGQYRWHGALVSHSHGHGMEAAGSSTAPRPPAAPAARPWRIWHLWRRQRGIIGRSWALVSWGVRDGGVAQDAMARPDWSFGPIRTLLCYGSRQPQAEIFLADDPIAVADTFGAIRMLIDTAIRPCTLIAVQRVALFWNFGGDEGRTAGRAVDPPKVRCRSAIAGAKSRPDYGVSVGYYRSTYLVDIVEESVGRVLKLDSITGDAWLGADVLVFNTWHWWTHTGRDQPWDYVQDGAQVMKDMDRLTAFSKGMTTWARWVDSNVDTSKTKVYLQGISPTHYNADTNQTNASLFLQRSRVGRGLEELRAADAAGGWVGGAVRAALSGMSKPVYLLDAGRPPVGLQRRPPGQRLHLAGVPDTWNQILYATLLA</sequence>
<feature type="domain" description="Trichome birefringence-like C-terminal" evidence="10">
    <location>
        <begin position="547"/>
        <end position="666"/>
    </location>
</feature>
<evidence type="ECO:0000259" key="10">
    <source>
        <dbReference type="Pfam" id="PF13839"/>
    </source>
</evidence>
<keyword evidence="13" id="KW-1185">Reference proteome</keyword>
<keyword evidence="5" id="KW-0735">Signal-anchor</keyword>
<dbReference type="Proteomes" id="UP000636709">
    <property type="component" value="Unassembled WGS sequence"/>
</dbReference>
<keyword evidence="4" id="KW-0812">Transmembrane</keyword>
<dbReference type="Pfam" id="PF14416">
    <property type="entry name" value="PMR5N"/>
    <property type="match status" value="1"/>
</dbReference>
<name>A0A835BQQ6_9POAL</name>
<evidence type="ECO:0000256" key="5">
    <source>
        <dbReference type="ARBA" id="ARBA00022968"/>
    </source>
</evidence>
<feature type="compositionally biased region" description="Low complexity" evidence="9">
    <location>
        <begin position="142"/>
        <end position="153"/>
    </location>
</feature>
<gene>
    <name evidence="12" type="ORF">HU200_036738</name>
</gene>
<evidence type="ECO:0000256" key="7">
    <source>
        <dbReference type="ARBA" id="ARBA00023034"/>
    </source>
</evidence>
<feature type="region of interest" description="Disordered" evidence="9">
    <location>
        <begin position="63"/>
        <end position="200"/>
    </location>
</feature>
<feature type="compositionally biased region" description="Polar residues" evidence="9">
    <location>
        <begin position="18"/>
        <end position="27"/>
    </location>
</feature>
<comment type="similarity">
    <text evidence="2">Belongs to the PC-esterase family. TBL subfamily.</text>
</comment>
<evidence type="ECO:0000256" key="3">
    <source>
        <dbReference type="ARBA" id="ARBA00022679"/>
    </source>
</evidence>
<comment type="subcellular location">
    <subcellularLocation>
        <location evidence="1">Golgi apparatus membrane</location>
        <topology evidence="1">Single-pass type II membrane protein</topology>
    </subcellularLocation>
</comment>
<dbReference type="AlphaFoldDB" id="A0A835BQQ6"/>
<dbReference type="OrthoDB" id="630188at2759"/>
<evidence type="ECO:0000313" key="12">
    <source>
        <dbReference type="EMBL" id="KAF8695862.1"/>
    </source>
</evidence>
<protein>
    <recommendedName>
        <fullName evidence="14">Trichome birefringence-like N-terminal domain-containing protein</fullName>
    </recommendedName>
</protein>
<feature type="compositionally biased region" description="Gly residues" evidence="9">
    <location>
        <begin position="191"/>
        <end position="200"/>
    </location>
</feature>
<evidence type="ECO:0000313" key="13">
    <source>
        <dbReference type="Proteomes" id="UP000636709"/>
    </source>
</evidence>
<evidence type="ECO:0000256" key="4">
    <source>
        <dbReference type="ARBA" id="ARBA00022692"/>
    </source>
</evidence>
<dbReference type="PANTHER" id="PTHR32285:SF42">
    <property type="entry name" value="PROTEIN TRICHOME BIREFRINGENCE-LIKE 37"/>
    <property type="match status" value="1"/>
</dbReference>
<dbReference type="GO" id="GO:0000139">
    <property type="term" value="C:Golgi membrane"/>
    <property type="evidence" value="ECO:0007669"/>
    <property type="project" value="UniProtKB-SubCell"/>
</dbReference>
<dbReference type="InterPro" id="IPR029962">
    <property type="entry name" value="TBL"/>
</dbReference>
<comment type="caution">
    <text evidence="12">The sequence shown here is derived from an EMBL/GenBank/DDBJ whole genome shotgun (WGS) entry which is preliminary data.</text>
</comment>
<evidence type="ECO:0008006" key="14">
    <source>
        <dbReference type="Google" id="ProtNLM"/>
    </source>
</evidence>
<dbReference type="EMBL" id="JACEFO010001882">
    <property type="protein sequence ID" value="KAF8695862.1"/>
    <property type="molecule type" value="Genomic_DNA"/>
</dbReference>
<proteinExistence type="inferred from homology"/>
<keyword evidence="8" id="KW-0472">Membrane</keyword>
<accession>A0A835BQQ6</accession>
<organism evidence="12 13">
    <name type="scientific">Digitaria exilis</name>
    <dbReference type="NCBI Taxonomy" id="1010633"/>
    <lineage>
        <taxon>Eukaryota</taxon>
        <taxon>Viridiplantae</taxon>
        <taxon>Streptophyta</taxon>
        <taxon>Embryophyta</taxon>
        <taxon>Tracheophyta</taxon>
        <taxon>Spermatophyta</taxon>
        <taxon>Magnoliopsida</taxon>
        <taxon>Liliopsida</taxon>
        <taxon>Poales</taxon>
        <taxon>Poaceae</taxon>
        <taxon>PACMAD clade</taxon>
        <taxon>Panicoideae</taxon>
        <taxon>Panicodae</taxon>
        <taxon>Paniceae</taxon>
        <taxon>Anthephorinae</taxon>
        <taxon>Digitaria</taxon>
    </lineage>
</organism>
<dbReference type="GO" id="GO:1990538">
    <property type="term" value="F:xylan O-acetyltransferase activity"/>
    <property type="evidence" value="ECO:0007669"/>
    <property type="project" value="UniProtKB-ARBA"/>
</dbReference>
<evidence type="ECO:0000256" key="8">
    <source>
        <dbReference type="ARBA" id="ARBA00023136"/>
    </source>
</evidence>
<feature type="domain" description="Trichome birefringence-like N-terminal" evidence="11">
    <location>
        <begin position="207"/>
        <end position="259"/>
    </location>
</feature>
<keyword evidence="7" id="KW-0333">Golgi apparatus</keyword>
<keyword evidence="6" id="KW-1133">Transmembrane helix</keyword>
<evidence type="ECO:0000256" key="2">
    <source>
        <dbReference type="ARBA" id="ARBA00007727"/>
    </source>
</evidence>
<evidence type="ECO:0000259" key="11">
    <source>
        <dbReference type="Pfam" id="PF14416"/>
    </source>
</evidence>
<feature type="region of interest" description="Disordered" evidence="9">
    <location>
        <begin position="1"/>
        <end position="43"/>
    </location>
</feature>
<evidence type="ECO:0000256" key="6">
    <source>
        <dbReference type="ARBA" id="ARBA00022989"/>
    </source>
</evidence>
<evidence type="ECO:0000256" key="9">
    <source>
        <dbReference type="SAM" id="MobiDB-lite"/>
    </source>
</evidence>
<feature type="domain" description="Trichome birefringence-like C-terminal" evidence="10">
    <location>
        <begin position="282"/>
        <end position="337"/>
    </location>
</feature>